<protein>
    <submittedName>
        <fullName evidence="1">Uncharacterized protein</fullName>
    </submittedName>
</protein>
<evidence type="ECO:0000313" key="1">
    <source>
        <dbReference type="EMBL" id="MDQ1150184.1"/>
    </source>
</evidence>
<dbReference type="Proteomes" id="UP001244640">
    <property type="component" value="Unassembled WGS sequence"/>
</dbReference>
<comment type="caution">
    <text evidence="1">The sequence shown here is derived from an EMBL/GenBank/DDBJ whole genome shotgun (WGS) entry which is preliminary data.</text>
</comment>
<keyword evidence="2" id="KW-1185">Reference proteome</keyword>
<dbReference type="RefSeq" id="WP_307185877.1">
    <property type="nucleotide sequence ID" value="NZ_JAUTBA010000001.1"/>
</dbReference>
<name>A0ABU0U5E9_9SPHI</name>
<evidence type="ECO:0000313" key="2">
    <source>
        <dbReference type="Proteomes" id="UP001244640"/>
    </source>
</evidence>
<sequence>MESTTEKNTLQQFAEKIQGSFEPRNYEGGLEFRAIGGLDQLRQEAERLIRENNWPLQIFKVDIRVRSISVRQLDEP</sequence>
<proteinExistence type="predicted"/>
<accession>A0ABU0U5E9</accession>
<gene>
    <name evidence="1" type="ORF">QE382_002168</name>
</gene>
<dbReference type="EMBL" id="JAUTBA010000001">
    <property type="protein sequence ID" value="MDQ1150184.1"/>
    <property type="molecule type" value="Genomic_DNA"/>
</dbReference>
<reference evidence="1 2" key="1">
    <citation type="submission" date="2023-07" db="EMBL/GenBank/DDBJ databases">
        <title>Functional and genomic diversity of the sorghum phyllosphere microbiome.</title>
        <authorList>
            <person name="Shade A."/>
        </authorList>
    </citation>
    <scope>NUCLEOTIDE SEQUENCE [LARGE SCALE GENOMIC DNA]</scope>
    <source>
        <strain evidence="1 2">SORGH_AS_0892</strain>
    </source>
</reference>
<organism evidence="1 2">
    <name type="scientific">Sphingobacterium zeae</name>
    <dbReference type="NCBI Taxonomy" id="1776859"/>
    <lineage>
        <taxon>Bacteria</taxon>
        <taxon>Pseudomonadati</taxon>
        <taxon>Bacteroidota</taxon>
        <taxon>Sphingobacteriia</taxon>
        <taxon>Sphingobacteriales</taxon>
        <taxon>Sphingobacteriaceae</taxon>
        <taxon>Sphingobacterium</taxon>
    </lineage>
</organism>